<reference evidence="4 5" key="1">
    <citation type="journal article" date="2020" name="Antonie Van Leeuwenhoek">
        <title>Rhodopirellula heiligendammensis sp. nov., Rhodopirellula pilleata sp. nov., and Rhodopirellula solitaria sp. nov. isolated from natural or artificial marine surfaces in Northern Germany and California, USA, and emended description of the genus Rhodopirellula.</title>
        <authorList>
            <person name="Kallscheuer N."/>
            <person name="Wiegand S."/>
            <person name="Jogler M."/>
            <person name="Boedeker C."/>
            <person name="Peeters S.H."/>
            <person name="Rast P."/>
            <person name="Heuer A."/>
            <person name="Jetten M.S.M."/>
            <person name="Rohde M."/>
            <person name="Jogler C."/>
        </authorList>
    </citation>
    <scope>NUCLEOTIDE SEQUENCE [LARGE SCALE GENOMIC DNA]</scope>
    <source>
        <strain evidence="4 5">Poly21</strain>
    </source>
</reference>
<dbReference type="SMART" id="SM00228">
    <property type="entry name" value="PDZ"/>
    <property type="match status" value="1"/>
</dbReference>
<dbReference type="RefSeq" id="WP_302120091.1">
    <property type="nucleotide sequence ID" value="NZ_SJPU01000003.1"/>
</dbReference>
<dbReference type="PANTHER" id="PTHR43343">
    <property type="entry name" value="PEPTIDASE S12"/>
    <property type="match status" value="1"/>
</dbReference>
<dbReference type="InterPro" id="IPR051201">
    <property type="entry name" value="Chloro_Bact_Ser_Proteases"/>
</dbReference>
<dbReference type="SUPFAM" id="SSF50156">
    <property type="entry name" value="PDZ domain-like"/>
    <property type="match status" value="1"/>
</dbReference>
<organism evidence="4 5">
    <name type="scientific">Allorhodopirellula heiligendammensis</name>
    <dbReference type="NCBI Taxonomy" id="2714739"/>
    <lineage>
        <taxon>Bacteria</taxon>
        <taxon>Pseudomonadati</taxon>
        <taxon>Planctomycetota</taxon>
        <taxon>Planctomycetia</taxon>
        <taxon>Pirellulales</taxon>
        <taxon>Pirellulaceae</taxon>
        <taxon>Allorhodopirellula</taxon>
    </lineage>
</organism>
<evidence type="ECO:0000256" key="1">
    <source>
        <dbReference type="ARBA" id="ARBA00022670"/>
    </source>
</evidence>
<dbReference type="Gene3D" id="2.40.10.120">
    <property type="match status" value="1"/>
</dbReference>
<keyword evidence="2 4" id="KW-0378">Hydrolase</keyword>
<feature type="domain" description="PDZ" evidence="3">
    <location>
        <begin position="298"/>
        <end position="371"/>
    </location>
</feature>
<keyword evidence="5" id="KW-1185">Reference proteome</keyword>
<dbReference type="Pfam" id="PF13180">
    <property type="entry name" value="PDZ_2"/>
    <property type="match status" value="1"/>
</dbReference>
<dbReference type="InterPro" id="IPR001940">
    <property type="entry name" value="Peptidase_S1C"/>
</dbReference>
<dbReference type="Proteomes" id="UP000319908">
    <property type="component" value="Unassembled WGS sequence"/>
</dbReference>
<dbReference type="GO" id="GO:0004252">
    <property type="term" value="F:serine-type endopeptidase activity"/>
    <property type="evidence" value="ECO:0007669"/>
    <property type="project" value="InterPro"/>
</dbReference>
<keyword evidence="1" id="KW-0645">Protease</keyword>
<dbReference type="EMBL" id="SJPU01000003">
    <property type="protein sequence ID" value="TWU10756.1"/>
    <property type="molecule type" value="Genomic_DNA"/>
</dbReference>
<gene>
    <name evidence="4" type="primary">degS_2</name>
    <name evidence="4" type="ORF">Poly21_46620</name>
</gene>
<dbReference type="Pfam" id="PF13365">
    <property type="entry name" value="Trypsin_2"/>
    <property type="match status" value="1"/>
</dbReference>
<name>A0A5C6BHG9_9BACT</name>
<dbReference type="InterPro" id="IPR009003">
    <property type="entry name" value="Peptidase_S1_PA"/>
</dbReference>
<dbReference type="InterPro" id="IPR001478">
    <property type="entry name" value="PDZ"/>
</dbReference>
<dbReference type="PRINTS" id="PR00834">
    <property type="entry name" value="PROTEASES2C"/>
</dbReference>
<evidence type="ECO:0000313" key="4">
    <source>
        <dbReference type="EMBL" id="TWU10756.1"/>
    </source>
</evidence>
<dbReference type="PANTHER" id="PTHR43343:SF3">
    <property type="entry name" value="PROTEASE DO-LIKE 8, CHLOROPLASTIC"/>
    <property type="match status" value="1"/>
</dbReference>
<protein>
    <submittedName>
        <fullName evidence="4">Serine endoprotease DegS</fullName>
        <ecNumber evidence="4">3.4.21.107</ecNumber>
    </submittedName>
</protein>
<evidence type="ECO:0000313" key="5">
    <source>
        <dbReference type="Proteomes" id="UP000319908"/>
    </source>
</evidence>
<dbReference type="InterPro" id="IPR036034">
    <property type="entry name" value="PDZ_sf"/>
</dbReference>
<sequence>MEMSNKQPIKPVGLERRNTATQRLLQHQRLLQYRSGGRGFRDLGSGLSLLLVSVLCFWTCQVHAQPSLARASSQVQDRVVKIYGAGGVGGLDAYQSGFIVSSVGHVATAWSSVLDVDPIVVLNDGRRFESKVVGFEPSLELAVLKLDATELPFFEVPAGSADAPIARWGDPVLALSNLFNIATGNEPESVMHGRIAARSKLDARRGTFATAYRGEVWLLDLVANNPGAAGGALVDLEGRLVGMLGKELRDRRTGVWLNYAIPSDVLRTPIGDIIAGRKSVTPVEQDPLLARDKSHNEDTLGVLLIPDVLETTPVYVDTVAATGPALLADVRPDDLILLVNGRRVPHQRVFREQLRRIDRRDDVVLTVQRENEILELIVRP</sequence>
<proteinExistence type="predicted"/>
<dbReference type="SUPFAM" id="SSF50494">
    <property type="entry name" value="Trypsin-like serine proteases"/>
    <property type="match status" value="1"/>
</dbReference>
<comment type="caution">
    <text evidence="4">The sequence shown here is derived from an EMBL/GenBank/DDBJ whole genome shotgun (WGS) entry which is preliminary data.</text>
</comment>
<dbReference type="AlphaFoldDB" id="A0A5C6BHG9"/>
<evidence type="ECO:0000256" key="2">
    <source>
        <dbReference type="ARBA" id="ARBA00022801"/>
    </source>
</evidence>
<dbReference type="Gene3D" id="2.30.42.10">
    <property type="match status" value="1"/>
</dbReference>
<accession>A0A5C6BHG9</accession>
<dbReference type="EC" id="3.4.21.107" evidence="4"/>
<dbReference type="GO" id="GO:0006508">
    <property type="term" value="P:proteolysis"/>
    <property type="evidence" value="ECO:0007669"/>
    <property type="project" value="UniProtKB-KW"/>
</dbReference>
<evidence type="ECO:0000259" key="3">
    <source>
        <dbReference type="SMART" id="SM00228"/>
    </source>
</evidence>